<dbReference type="Gene3D" id="3.30.70.20">
    <property type="match status" value="1"/>
</dbReference>
<dbReference type="InterPro" id="IPR019574">
    <property type="entry name" value="NADH_UbQ_OxRdtase_Gsu_4Fe4S-bd"/>
</dbReference>
<dbReference type="Pfam" id="PF13510">
    <property type="entry name" value="Fer2_4"/>
    <property type="match status" value="1"/>
</dbReference>
<evidence type="ECO:0000259" key="8">
    <source>
        <dbReference type="PROSITE" id="PS51839"/>
    </source>
</evidence>
<dbReference type="PROSITE" id="PS51669">
    <property type="entry name" value="4FE4S_MOW_BIS_MGD"/>
    <property type="match status" value="1"/>
</dbReference>
<dbReference type="InterPro" id="IPR001041">
    <property type="entry name" value="2Fe-2S_ferredoxin-type"/>
</dbReference>
<feature type="domain" description="2Fe-2S ferredoxin-type" evidence="5">
    <location>
        <begin position="2"/>
        <end position="78"/>
    </location>
</feature>
<dbReference type="SUPFAM" id="SSF53706">
    <property type="entry name" value="Formate dehydrogenase/DMSO reductase, domains 1-3"/>
    <property type="match status" value="1"/>
</dbReference>
<sequence length="309" mass="34642">MSEITLWIDEREVRCEEGEYLLQVARARGIFIPAICYLSRCSPTLACKLCMVEADGKRVYACNAKTKEGMRVYTKTPEILEERRAIMQVYDINHPLECGVCDKSGECELQNYTLEMGVYTQDYSIRDSSKEKATWGQALYDPNLCIVCERCVTVCKDMVGSANLKTIKRDADAPAKELKDSMPKDAYGVWNKMSKSLIGHVGEEDCTDCGECISVCPVGALSTKHFHYKSNAWELETTWSACAHCAVGCMVGYETKQGKIYRVTNDWNFGNLCGAGRFGFDFAPPLFGARERAAPRSARSLQKSRHDCL</sequence>
<dbReference type="EMBL" id="BX571658">
    <property type="protein sequence ID" value="CAE09619.1"/>
    <property type="molecule type" value="Genomic_DNA"/>
</dbReference>
<dbReference type="SMART" id="SM00929">
    <property type="entry name" value="NADH-G_4Fe-4S_3"/>
    <property type="match status" value="1"/>
</dbReference>
<keyword evidence="4" id="KW-0411">Iron-sulfur</keyword>
<dbReference type="PANTHER" id="PTHR24960:SF84">
    <property type="entry name" value="HYDROGENASE SUBUNIT"/>
    <property type="match status" value="1"/>
</dbReference>
<evidence type="ECO:0000256" key="4">
    <source>
        <dbReference type="ARBA" id="ARBA00023014"/>
    </source>
</evidence>
<dbReference type="Proteomes" id="UP000000422">
    <property type="component" value="Chromosome"/>
</dbReference>
<keyword evidence="1" id="KW-0004">4Fe-4S</keyword>
<dbReference type="PROSITE" id="PS51839">
    <property type="entry name" value="4FE4S_HC3"/>
    <property type="match status" value="1"/>
</dbReference>
<feature type="domain" description="4Fe-4S His(Cys)3-ligated-type" evidence="8">
    <location>
        <begin position="78"/>
        <end position="117"/>
    </location>
</feature>
<dbReference type="GO" id="GO:0051539">
    <property type="term" value="F:4 iron, 4 sulfur cluster binding"/>
    <property type="evidence" value="ECO:0007669"/>
    <property type="project" value="UniProtKB-KW"/>
</dbReference>
<dbReference type="KEGG" id="wsu:WS0479"/>
<evidence type="ECO:0000256" key="1">
    <source>
        <dbReference type="ARBA" id="ARBA00022485"/>
    </source>
</evidence>
<dbReference type="InterPro" id="IPR006963">
    <property type="entry name" value="Mopterin_OxRdtase_4Fe-4S_dom"/>
</dbReference>
<dbReference type="PROSITE" id="PS51379">
    <property type="entry name" value="4FE4S_FER_2"/>
    <property type="match status" value="2"/>
</dbReference>
<gene>
    <name evidence="9" type="primary">NUOG</name>
    <name evidence="9" type="ordered locus">WS0479</name>
</gene>
<dbReference type="RefSeq" id="WP_011138419.1">
    <property type="nucleotide sequence ID" value="NC_005090.1"/>
</dbReference>
<dbReference type="Pfam" id="PF10588">
    <property type="entry name" value="NADH-G_4Fe-4S_3"/>
    <property type="match status" value="1"/>
</dbReference>
<feature type="domain" description="4Fe-4S Mo/W bis-MGD-type" evidence="7">
    <location>
        <begin position="235"/>
        <end position="302"/>
    </location>
</feature>
<accession>Q7MA45</accession>
<dbReference type="SUPFAM" id="SSF54292">
    <property type="entry name" value="2Fe-2S ferredoxin-like"/>
    <property type="match status" value="1"/>
</dbReference>
<feature type="domain" description="4Fe-4S ferredoxin-type" evidence="6">
    <location>
        <begin position="197"/>
        <end position="226"/>
    </location>
</feature>
<dbReference type="AlphaFoldDB" id="Q7MA45"/>
<evidence type="ECO:0000313" key="10">
    <source>
        <dbReference type="Proteomes" id="UP000000422"/>
    </source>
</evidence>
<evidence type="ECO:0000259" key="7">
    <source>
        <dbReference type="PROSITE" id="PS51669"/>
    </source>
</evidence>
<dbReference type="InterPro" id="IPR036010">
    <property type="entry name" value="2Fe-2S_ferredoxin-like_sf"/>
</dbReference>
<dbReference type="InterPro" id="IPR017900">
    <property type="entry name" value="4Fe4S_Fe_S_CS"/>
</dbReference>
<dbReference type="InterPro" id="IPR050157">
    <property type="entry name" value="PSI_iron-sulfur_center"/>
</dbReference>
<dbReference type="GO" id="GO:0016491">
    <property type="term" value="F:oxidoreductase activity"/>
    <property type="evidence" value="ECO:0007669"/>
    <property type="project" value="InterPro"/>
</dbReference>
<protein>
    <submittedName>
        <fullName evidence="9">NADH OXIDOREDUCTASE I</fullName>
    </submittedName>
</protein>
<keyword evidence="2" id="KW-0479">Metal-binding</keyword>
<dbReference type="GO" id="GO:0046872">
    <property type="term" value="F:metal ion binding"/>
    <property type="evidence" value="ECO:0007669"/>
    <property type="project" value="UniProtKB-KW"/>
</dbReference>
<keyword evidence="10" id="KW-1185">Reference proteome</keyword>
<dbReference type="PROSITE" id="PS00198">
    <property type="entry name" value="4FE4S_FER_1"/>
    <property type="match status" value="1"/>
</dbReference>
<evidence type="ECO:0000256" key="3">
    <source>
        <dbReference type="ARBA" id="ARBA00023004"/>
    </source>
</evidence>
<evidence type="ECO:0000259" key="5">
    <source>
        <dbReference type="PROSITE" id="PS51085"/>
    </source>
</evidence>
<proteinExistence type="predicted"/>
<name>Q7MA45_WOLSU</name>
<dbReference type="HOGENOM" id="CLU_000422_11_0_7"/>
<dbReference type="Gene3D" id="3.10.20.740">
    <property type="match status" value="1"/>
</dbReference>
<dbReference type="SUPFAM" id="SSF54862">
    <property type="entry name" value="4Fe-4S ferredoxins"/>
    <property type="match status" value="1"/>
</dbReference>
<dbReference type="PANTHER" id="PTHR24960">
    <property type="entry name" value="PHOTOSYSTEM I IRON-SULFUR CENTER-RELATED"/>
    <property type="match status" value="1"/>
</dbReference>
<dbReference type="PROSITE" id="PS51085">
    <property type="entry name" value="2FE2S_FER_2"/>
    <property type="match status" value="1"/>
</dbReference>
<dbReference type="STRING" id="273121.WS0479"/>
<organism evidence="10">
    <name type="scientific">Wolinella succinogenes (strain ATCC 29543 / DSM 1740 / CCUG 13145 / JCM 31913 / LMG 7466 / NCTC 11488 / FDC 602W)</name>
    <name type="common">Vibrio succinogenes</name>
    <dbReference type="NCBI Taxonomy" id="273121"/>
    <lineage>
        <taxon>Bacteria</taxon>
        <taxon>Pseudomonadati</taxon>
        <taxon>Campylobacterota</taxon>
        <taxon>Epsilonproteobacteria</taxon>
        <taxon>Campylobacterales</taxon>
        <taxon>Helicobacteraceae</taxon>
        <taxon>Wolinella</taxon>
    </lineage>
</organism>
<evidence type="ECO:0000313" key="9">
    <source>
        <dbReference type="EMBL" id="CAE09619.1"/>
    </source>
</evidence>
<evidence type="ECO:0000259" key="6">
    <source>
        <dbReference type="PROSITE" id="PS51379"/>
    </source>
</evidence>
<dbReference type="Gene3D" id="2.20.25.90">
    <property type="entry name" value="ADC-like domains"/>
    <property type="match status" value="1"/>
</dbReference>
<evidence type="ECO:0000256" key="2">
    <source>
        <dbReference type="ARBA" id="ARBA00022723"/>
    </source>
</evidence>
<feature type="domain" description="4Fe-4S ferredoxin-type" evidence="6">
    <location>
        <begin position="136"/>
        <end position="167"/>
    </location>
</feature>
<dbReference type="Pfam" id="PF04879">
    <property type="entry name" value="Molybdop_Fe4S4"/>
    <property type="match status" value="1"/>
</dbReference>
<keyword evidence="3" id="KW-0408">Iron</keyword>
<dbReference type="Pfam" id="PF12838">
    <property type="entry name" value="Fer4_7"/>
    <property type="match status" value="1"/>
</dbReference>
<dbReference type="eggNOG" id="COG1034">
    <property type="taxonomic scope" value="Bacteria"/>
</dbReference>
<reference evidence="9 10" key="1">
    <citation type="journal article" date="2003" name="Proc. Natl. Acad. Sci. U.S.A.">
        <title>Complete genome sequence and analysis of Wolinella succinogenes.</title>
        <authorList>
            <person name="Baar C."/>
            <person name="Eppinger M."/>
            <person name="Raddatz G."/>
            <person name="Simon JM."/>
            <person name="Lanz C."/>
            <person name="Klimmek O."/>
            <person name="Nandakumar R."/>
            <person name="Gross R."/>
            <person name="Rosinus A."/>
            <person name="Keller H."/>
            <person name="Jagtap P."/>
            <person name="Linke B."/>
            <person name="Meyer F."/>
            <person name="Lederer H."/>
            <person name="Schuster S.C."/>
        </authorList>
    </citation>
    <scope>NUCLEOTIDE SEQUENCE [LARGE SCALE GENOMIC DNA]</scope>
    <source>
        <strain evidence="10">ATCC 29543 / DSM 1740 / CCUG 13145 / JCM 31913 / LMG 7466 / NCTC 11488 / FDC 602W</strain>
    </source>
</reference>
<dbReference type="InterPro" id="IPR017896">
    <property type="entry name" value="4Fe4S_Fe-S-bd"/>
</dbReference>
<dbReference type="SMART" id="SM00926">
    <property type="entry name" value="Molybdop_Fe4S4"/>
    <property type="match status" value="1"/>
</dbReference>